<dbReference type="SMART" id="SM00304">
    <property type="entry name" value="HAMP"/>
    <property type="match status" value="1"/>
</dbReference>
<dbReference type="InterPro" id="IPR003594">
    <property type="entry name" value="HATPase_dom"/>
</dbReference>
<dbReference type="SUPFAM" id="SSF55874">
    <property type="entry name" value="ATPase domain of HSP90 chaperone/DNA topoisomerase II/histidine kinase"/>
    <property type="match status" value="1"/>
</dbReference>
<keyword evidence="11 14" id="KW-1133">Transmembrane helix</keyword>
<dbReference type="InterPro" id="IPR000014">
    <property type="entry name" value="PAS"/>
</dbReference>
<dbReference type="InterPro" id="IPR033463">
    <property type="entry name" value="sCache_3"/>
</dbReference>
<dbReference type="InterPro" id="IPR004358">
    <property type="entry name" value="Sig_transdc_His_kin-like_C"/>
</dbReference>
<dbReference type="Proteomes" id="UP000756860">
    <property type="component" value="Unassembled WGS sequence"/>
</dbReference>
<dbReference type="SUPFAM" id="SSF47384">
    <property type="entry name" value="Homodimeric domain of signal transducing histidine kinase"/>
    <property type="match status" value="1"/>
</dbReference>
<dbReference type="SUPFAM" id="SSF55785">
    <property type="entry name" value="PYP-like sensor domain (PAS domain)"/>
    <property type="match status" value="1"/>
</dbReference>
<dbReference type="SUPFAM" id="SSF158472">
    <property type="entry name" value="HAMP domain-like"/>
    <property type="match status" value="1"/>
</dbReference>
<sequence length="757" mass="84430">MRLRMNIRNKLLFSILLVLLVSYAILAVTTFKSVNYALEAQVSKNLEENLRYAQSQLFARADLITYSLSQPTTAPPVQKYIRTSNRPWLTDAVQRWRKTIPFVEVLSLVDPQKRVLTRLGSGTSDRLAGLEYAMEQAFRTRNTVVSTELVSREFLEQEGGVAITPSTLKENEAMVMVVAMPVIAPDGTLLGGVLAGDIINNDPNLPFQVQEVFGKEVEVTITQRGHRIASSVAEEIPIPVSIDAAIMERLERRIPYRGEAKIGNSFYETVFAPIANLRGEVIGSLSVALSNDYFTRIKRDNMRNIMASGAIGVFLSFGLAYLMARRLTRPLTDLTRGVEQIEAGELDQRVVVTSADEFGMLADSFNRMASTLYERERTITRKTQDLQRLNEELERRVAERTVALRMEMGMLEAILTSMAEGIVVTDRDNHVTLFNPSAQKLFDLVPHRVMHQPIEQVCDLGGFCMLLEHIHAVRAGEGPTPREEELRVKGRKLKVSLSPLIDEAGAFAGVVMSIRDVTMEEEVDRMKTEFISTVSHELKTPLTSMKGSLQFILSKGKWLTKTERELLSICQRNTDRLIRLINDILDISTIEAGGMQFAFGQVSIGELVVYACEEIKGFAQGRNISIVSDVATDLPAVWGDHDRLIQVLTNLLSNAVKFSPSGKTVLVSALRKGNYVTVSVADVGRAIQWSDRDKLFKKFQQLGSSDPRERSGTGLGLAICKEIVERHHGRIFYESGAAGGNVFSFAIPVYEETLHEQ</sequence>
<evidence type="ECO:0000259" key="15">
    <source>
        <dbReference type="PROSITE" id="PS50109"/>
    </source>
</evidence>
<proteinExistence type="predicted"/>
<keyword evidence="4" id="KW-1003">Cell membrane</keyword>
<dbReference type="PRINTS" id="PR00344">
    <property type="entry name" value="BCTRLSENSOR"/>
</dbReference>
<keyword evidence="12" id="KW-0902">Two-component regulatory system</keyword>
<dbReference type="CDD" id="cd00130">
    <property type="entry name" value="PAS"/>
    <property type="match status" value="1"/>
</dbReference>
<keyword evidence="5" id="KW-0597">Phosphoprotein</keyword>
<dbReference type="Pfam" id="PF00512">
    <property type="entry name" value="HisKA"/>
    <property type="match status" value="1"/>
</dbReference>
<dbReference type="PANTHER" id="PTHR42878">
    <property type="entry name" value="TWO-COMPONENT HISTIDINE KINASE"/>
    <property type="match status" value="1"/>
</dbReference>
<dbReference type="Pfam" id="PF17202">
    <property type="entry name" value="sCache_3_3"/>
    <property type="match status" value="1"/>
</dbReference>
<evidence type="ECO:0000256" key="5">
    <source>
        <dbReference type="ARBA" id="ARBA00022553"/>
    </source>
</evidence>
<dbReference type="InterPro" id="IPR003661">
    <property type="entry name" value="HisK_dim/P_dom"/>
</dbReference>
<keyword evidence="10" id="KW-0067">ATP-binding</keyword>
<dbReference type="CDD" id="cd00082">
    <property type="entry name" value="HisKA"/>
    <property type="match status" value="1"/>
</dbReference>
<feature type="domain" description="Histidine kinase" evidence="15">
    <location>
        <begin position="533"/>
        <end position="751"/>
    </location>
</feature>
<dbReference type="InterPro" id="IPR035965">
    <property type="entry name" value="PAS-like_dom_sf"/>
</dbReference>
<dbReference type="SUPFAM" id="SSF103190">
    <property type="entry name" value="Sensory domain-like"/>
    <property type="match status" value="1"/>
</dbReference>
<dbReference type="Gene3D" id="1.10.287.130">
    <property type="match status" value="1"/>
</dbReference>
<dbReference type="SMART" id="SM00091">
    <property type="entry name" value="PAS"/>
    <property type="match status" value="1"/>
</dbReference>
<evidence type="ECO:0000256" key="6">
    <source>
        <dbReference type="ARBA" id="ARBA00022679"/>
    </source>
</evidence>
<reference evidence="17 18" key="1">
    <citation type="submission" date="2021-05" db="EMBL/GenBank/DDBJ databases">
        <title>The draft genome of Geobacter luticola JCM 17780.</title>
        <authorList>
            <person name="Xu Z."/>
            <person name="Masuda Y."/>
            <person name="Itoh H."/>
            <person name="Senoo K."/>
        </authorList>
    </citation>
    <scope>NUCLEOTIDE SEQUENCE [LARGE SCALE GENOMIC DNA]</scope>
    <source>
        <strain evidence="17 18">JCM 17780</strain>
    </source>
</reference>
<dbReference type="SMART" id="SM00388">
    <property type="entry name" value="HisKA"/>
    <property type="match status" value="1"/>
</dbReference>
<dbReference type="InterPro" id="IPR036890">
    <property type="entry name" value="HATPase_C_sf"/>
</dbReference>
<feature type="transmembrane region" description="Helical" evidence="14">
    <location>
        <begin position="305"/>
        <end position="324"/>
    </location>
</feature>
<evidence type="ECO:0000256" key="2">
    <source>
        <dbReference type="ARBA" id="ARBA00004651"/>
    </source>
</evidence>
<name>A0ABS5S8T9_9BACT</name>
<evidence type="ECO:0000259" key="16">
    <source>
        <dbReference type="PROSITE" id="PS50885"/>
    </source>
</evidence>
<evidence type="ECO:0000256" key="4">
    <source>
        <dbReference type="ARBA" id="ARBA00022475"/>
    </source>
</evidence>
<dbReference type="CDD" id="cd18773">
    <property type="entry name" value="PDC1_HK_sensor"/>
    <property type="match status" value="1"/>
</dbReference>
<keyword evidence="7 14" id="KW-0812">Transmembrane</keyword>
<keyword evidence="18" id="KW-1185">Reference proteome</keyword>
<dbReference type="Pfam" id="PF13596">
    <property type="entry name" value="PAS_10"/>
    <property type="match status" value="1"/>
</dbReference>
<dbReference type="InterPro" id="IPR005467">
    <property type="entry name" value="His_kinase_dom"/>
</dbReference>
<evidence type="ECO:0000256" key="13">
    <source>
        <dbReference type="ARBA" id="ARBA00023136"/>
    </source>
</evidence>
<dbReference type="EMBL" id="JAHCVK010000001">
    <property type="protein sequence ID" value="MBT0651788.1"/>
    <property type="molecule type" value="Genomic_DNA"/>
</dbReference>
<evidence type="ECO:0000256" key="3">
    <source>
        <dbReference type="ARBA" id="ARBA00012438"/>
    </source>
</evidence>
<evidence type="ECO:0000256" key="7">
    <source>
        <dbReference type="ARBA" id="ARBA00022692"/>
    </source>
</evidence>
<comment type="caution">
    <text evidence="17">The sequence shown here is derived from an EMBL/GenBank/DDBJ whole genome shotgun (WGS) entry which is preliminary data.</text>
</comment>
<dbReference type="CDD" id="cd06225">
    <property type="entry name" value="HAMP"/>
    <property type="match status" value="1"/>
</dbReference>
<evidence type="ECO:0000256" key="12">
    <source>
        <dbReference type="ARBA" id="ARBA00023012"/>
    </source>
</evidence>
<dbReference type="InterPro" id="IPR036097">
    <property type="entry name" value="HisK_dim/P_sf"/>
</dbReference>
<keyword evidence="13 14" id="KW-0472">Membrane</keyword>
<evidence type="ECO:0000313" key="17">
    <source>
        <dbReference type="EMBL" id="MBT0651788.1"/>
    </source>
</evidence>
<keyword evidence="8" id="KW-0547">Nucleotide-binding</keyword>
<dbReference type="Gene3D" id="6.10.340.10">
    <property type="match status" value="1"/>
</dbReference>
<comment type="subcellular location">
    <subcellularLocation>
        <location evidence="2">Cell membrane</location>
        <topology evidence="2">Multi-pass membrane protein</topology>
    </subcellularLocation>
</comment>
<dbReference type="InterPro" id="IPR003660">
    <property type="entry name" value="HAMP_dom"/>
</dbReference>
<accession>A0ABS5S8T9</accession>
<dbReference type="PROSITE" id="PS50109">
    <property type="entry name" value="HIS_KIN"/>
    <property type="match status" value="1"/>
</dbReference>
<evidence type="ECO:0000256" key="11">
    <source>
        <dbReference type="ARBA" id="ARBA00022989"/>
    </source>
</evidence>
<comment type="catalytic activity">
    <reaction evidence="1">
        <text>ATP + protein L-histidine = ADP + protein N-phospho-L-histidine.</text>
        <dbReference type="EC" id="2.7.13.3"/>
    </reaction>
</comment>
<dbReference type="Gene3D" id="3.30.565.10">
    <property type="entry name" value="Histidine kinase-like ATPase, C-terminal domain"/>
    <property type="match status" value="1"/>
</dbReference>
<dbReference type="EC" id="2.7.13.3" evidence="3"/>
<organism evidence="17 18">
    <name type="scientific">Geomobilimonas luticola</name>
    <dbReference type="NCBI Taxonomy" id="1114878"/>
    <lineage>
        <taxon>Bacteria</taxon>
        <taxon>Pseudomonadati</taxon>
        <taxon>Thermodesulfobacteriota</taxon>
        <taxon>Desulfuromonadia</taxon>
        <taxon>Geobacterales</taxon>
        <taxon>Geobacteraceae</taxon>
        <taxon>Geomobilimonas</taxon>
    </lineage>
</organism>
<dbReference type="InterPro" id="IPR029151">
    <property type="entry name" value="Sensor-like_sf"/>
</dbReference>
<dbReference type="NCBIfam" id="TIGR00229">
    <property type="entry name" value="sensory_box"/>
    <property type="match status" value="1"/>
</dbReference>
<evidence type="ECO:0000256" key="1">
    <source>
        <dbReference type="ARBA" id="ARBA00000085"/>
    </source>
</evidence>
<gene>
    <name evidence="17" type="ORF">KI810_01845</name>
</gene>
<evidence type="ECO:0000256" key="8">
    <source>
        <dbReference type="ARBA" id="ARBA00022741"/>
    </source>
</evidence>
<evidence type="ECO:0000313" key="18">
    <source>
        <dbReference type="Proteomes" id="UP000756860"/>
    </source>
</evidence>
<dbReference type="PROSITE" id="PS50885">
    <property type="entry name" value="HAMP"/>
    <property type="match status" value="1"/>
</dbReference>
<dbReference type="Gene3D" id="3.30.450.20">
    <property type="entry name" value="PAS domain"/>
    <property type="match status" value="1"/>
</dbReference>
<keyword evidence="6" id="KW-0808">Transferase</keyword>
<evidence type="ECO:0000256" key="14">
    <source>
        <dbReference type="SAM" id="Phobius"/>
    </source>
</evidence>
<keyword evidence="9" id="KW-0418">Kinase</keyword>
<dbReference type="Pfam" id="PF00672">
    <property type="entry name" value="HAMP"/>
    <property type="match status" value="1"/>
</dbReference>
<dbReference type="SMART" id="SM00387">
    <property type="entry name" value="HATPase_c"/>
    <property type="match status" value="1"/>
</dbReference>
<evidence type="ECO:0000256" key="10">
    <source>
        <dbReference type="ARBA" id="ARBA00022840"/>
    </source>
</evidence>
<protein>
    <recommendedName>
        <fullName evidence="3">histidine kinase</fullName>
        <ecNumber evidence="3">2.7.13.3</ecNumber>
    </recommendedName>
</protein>
<dbReference type="Pfam" id="PF02518">
    <property type="entry name" value="HATPase_c"/>
    <property type="match status" value="1"/>
</dbReference>
<dbReference type="PANTHER" id="PTHR42878:SF7">
    <property type="entry name" value="SENSOR HISTIDINE KINASE GLRK"/>
    <property type="match status" value="1"/>
</dbReference>
<feature type="domain" description="HAMP" evidence="16">
    <location>
        <begin position="325"/>
        <end position="377"/>
    </location>
</feature>
<dbReference type="InterPro" id="IPR050351">
    <property type="entry name" value="BphY/WalK/GraS-like"/>
</dbReference>
<evidence type="ECO:0000256" key="9">
    <source>
        <dbReference type="ARBA" id="ARBA00022777"/>
    </source>
</evidence>